<feature type="transmembrane region" description="Helical" evidence="13">
    <location>
        <begin position="43"/>
        <end position="63"/>
    </location>
</feature>
<feature type="transmembrane region" description="Helical" evidence="13">
    <location>
        <begin position="15"/>
        <end position="36"/>
    </location>
</feature>
<reference evidence="14" key="2">
    <citation type="submission" date="2021-09" db="EMBL/GenBank/DDBJ databases">
        <authorList>
            <person name="Gilroy R."/>
        </authorList>
    </citation>
    <scope>NUCLEOTIDE SEQUENCE</scope>
    <source>
        <strain evidence="14">ChiHjej13B12-9602</strain>
    </source>
</reference>
<feature type="transmembrane region" description="Helical" evidence="13">
    <location>
        <begin position="149"/>
        <end position="171"/>
    </location>
</feature>
<keyword evidence="10" id="KW-1208">Phospholipid metabolism</keyword>
<dbReference type="Proteomes" id="UP000753256">
    <property type="component" value="Unassembled WGS sequence"/>
</dbReference>
<keyword evidence="9" id="KW-0594">Phospholipid biosynthesis</keyword>
<dbReference type="PIRSF" id="PIRSF000847">
    <property type="entry name" value="Phos_ph_gly_syn"/>
    <property type="match status" value="1"/>
</dbReference>
<dbReference type="NCBIfam" id="TIGR00560">
    <property type="entry name" value="pgsA"/>
    <property type="match status" value="1"/>
</dbReference>
<dbReference type="Pfam" id="PF01066">
    <property type="entry name" value="CDP-OH_P_transf"/>
    <property type="match status" value="1"/>
</dbReference>
<evidence type="ECO:0000256" key="4">
    <source>
        <dbReference type="ARBA" id="ARBA00022679"/>
    </source>
</evidence>
<protein>
    <recommendedName>
        <fullName evidence="11">CDP-diacylglycerol--glycerol-3-phosphate 3-phosphatidyltransferase</fullName>
        <ecNumber evidence="11">2.7.8.5</ecNumber>
    </recommendedName>
</protein>
<keyword evidence="8 13" id="KW-0472">Membrane</keyword>
<evidence type="ECO:0000256" key="5">
    <source>
        <dbReference type="ARBA" id="ARBA00022692"/>
    </source>
</evidence>
<accession>A0A921LTL6</accession>
<feature type="transmembrane region" description="Helical" evidence="13">
    <location>
        <begin position="94"/>
        <end position="119"/>
    </location>
</feature>
<dbReference type="Gene3D" id="1.20.120.1760">
    <property type="match status" value="1"/>
</dbReference>
<proteinExistence type="inferred from homology"/>
<evidence type="ECO:0000256" key="9">
    <source>
        <dbReference type="ARBA" id="ARBA00023209"/>
    </source>
</evidence>
<keyword evidence="7" id="KW-0443">Lipid metabolism</keyword>
<dbReference type="InterPro" id="IPR000462">
    <property type="entry name" value="CDP-OH_P_trans"/>
</dbReference>
<keyword evidence="5 13" id="KW-0812">Transmembrane</keyword>
<gene>
    <name evidence="14" type="primary">pgsA</name>
    <name evidence="14" type="ORF">K8V70_06535</name>
</gene>
<evidence type="ECO:0000256" key="2">
    <source>
        <dbReference type="ARBA" id="ARBA00010441"/>
    </source>
</evidence>
<evidence type="ECO:0000256" key="10">
    <source>
        <dbReference type="ARBA" id="ARBA00023264"/>
    </source>
</evidence>
<comment type="similarity">
    <text evidence="2 12">Belongs to the CDP-alcohol phosphatidyltransferase class-I family.</text>
</comment>
<dbReference type="PANTHER" id="PTHR14269">
    <property type="entry name" value="CDP-DIACYLGLYCEROL--GLYCEROL-3-PHOSPHATE 3-PHOSPHATIDYLTRANSFERASE-RELATED"/>
    <property type="match status" value="1"/>
</dbReference>
<dbReference type="InterPro" id="IPR043130">
    <property type="entry name" value="CDP-OH_PTrfase_TM_dom"/>
</dbReference>
<dbReference type="InterPro" id="IPR050324">
    <property type="entry name" value="CDP-alcohol_PTase-I"/>
</dbReference>
<dbReference type="GO" id="GO:0046474">
    <property type="term" value="P:glycerophospholipid biosynthetic process"/>
    <property type="evidence" value="ECO:0007669"/>
    <property type="project" value="TreeGrafter"/>
</dbReference>
<keyword evidence="6 13" id="KW-1133">Transmembrane helix</keyword>
<feature type="transmembrane region" description="Helical" evidence="13">
    <location>
        <begin position="177"/>
        <end position="200"/>
    </location>
</feature>
<evidence type="ECO:0000256" key="11">
    <source>
        <dbReference type="NCBIfam" id="TIGR00560"/>
    </source>
</evidence>
<dbReference type="PROSITE" id="PS00379">
    <property type="entry name" value="CDP_ALCOHOL_P_TRANSF"/>
    <property type="match status" value="1"/>
</dbReference>
<dbReference type="EC" id="2.7.8.5" evidence="11"/>
<keyword evidence="3" id="KW-0444">Lipid biosynthesis</keyword>
<evidence type="ECO:0000256" key="13">
    <source>
        <dbReference type="SAM" id="Phobius"/>
    </source>
</evidence>
<dbReference type="PANTHER" id="PTHR14269:SF62">
    <property type="entry name" value="CDP-DIACYLGLYCEROL--GLYCEROL-3-PHOSPHATE 3-PHOSPHATIDYLTRANSFERASE 1, CHLOROPLASTIC"/>
    <property type="match status" value="1"/>
</dbReference>
<evidence type="ECO:0000256" key="12">
    <source>
        <dbReference type="RuleBase" id="RU003750"/>
    </source>
</evidence>
<evidence type="ECO:0000256" key="7">
    <source>
        <dbReference type="ARBA" id="ARBA00023098"/>
    </source>
</evidence>
<sequence>MATSSGASSQGATSVWTPANIVTCVRIVFIPIFMVLAEFSCVVSGAVYLPVPTIAACVLYILLSLTDKLDGYLARSRHEITDFGKFLDPIADKLLVFSALLILLEQGLVSVWVVFIILFREFLVSALRMVAGAQGVVIAADKLGKWKTAVTMVSLCGYFVSFSAASIGFVYEAAWLLIVSGALMIAAVILTVISGVQYFWNGRSVIFS</sequence>
<keyword evidence="4 12" id="KW-0808">Transferase</keyword>
<comment type="caution">
    <text evidence="14">The sequence shown here is derived from an EMBL/GenBank/DDBJ whole genome shotgun (WGS) entry which is preliminary data.</text>
</comment>
<evidence type="ECO:0000313" key="14">
    <source>
        <dbReference type="EMBL" id="HJG37501.1"/>
    </source>
</evidence>
<evidence type="ECO:0000256" key="3">
    <source>
        <dbReference type="ARBA" id="ARBA00022516"/>
    </source>
</evidence>
<reference evidence="14" key="1">
    <citation type="journal article" date="2021" name="PeerJ">
        <title>Extensive microbial diversity within the chicken gut microbiome revealed by metagenomics and culture.</title>
        <authorList>
            <person name="Gilroy R."/>
            <person name="Ravi A."/>
            <person name="Getino M."/>
            <person name="Pursley I."/>
            <person name="Horton D.L."/>
            <person name="Alikhan N.F."/>
            <person name="Baker D."/>
            <person name="Gharbi K."/>
            <person name="Hall N."/>
            <person name="Watson M."/>
            <person name="Adriaenssens E.M."/>
            <person name="Foster-Nyarko E."/>
            <person name="Jarju S."/>
            <person name="Secka A."/>
            <person name="Antonio M."/>
            <person name="Oren A."/>
            <person name="Chaudhuri R.R."/>
            <person name="La Ragione R."/>
            <person name="Hildebrand F."/>
            <person name="Pallen M.J."/>
        </authorList>
    </citation>
    <scope>NUCLEOTIDE SEQUENCE</scope>
    <source>
        <strain evidence="14">ChiHjej13B12-9602</strain>
    </source>
</reference>
<evidence type="ECO:0000256" key="8">
    <source>
        <dbReference type="ARBA" id="ARBA00023136"/>
    </source>
</evidence>
<evidence type="ECO:0000256" key="6">
    <source>
        <dbReference type="ARBA" id="ARBA00022989"/>
    </source>
</evidence>
<comment type="subcellular location">
    <subcellularLocation>
        <location evidence="1">Membrane</location>
        <topology evidence="1">Multi-pass membrane protein</topology>
    </subcellularLocation>
</comment>
<dbReference type="GO" id="GO:0008444">
    <property type="term" value="F:CDP-diacylglycerol-glycerol-3-phosphate 3-phosphatidyltransferase activity"/>
    <property type="evidence" value="ECO:0007669"/>
    <property type="project" value="UniProtKB-UniRule"/>
</dbReference>
<evidence type="ECO:0000256" key="1">
    <source>
        <dbReference type="ARBA" id="ARBA00004141"/>
    </source>
</evidence>
<dbReference type="GO" id="GO:0016020">
    <property type="term" value="C:membrane"/>
    <property type="evidence" value="ECO:0007669"/>
    <property type="project" value="UniProtKB-SubCell"/>
</dbReference>
<dbReference type="InterPro" id="IPR004570">
    <property type="entry name" value="Phosphatidylglycerol_P_synth"/>
</dbReference>
<organism evidence="14 15">
    <name type="scientific">Enorma phocaeensis</name>
    <dbReference type="NCBI Taxonomy" id="1871019"/>
    <lineage>
        <taxon>Bacteria</taxon>
        <taxon>Bacillati</taxon>
        <taxon>Actinomycetota</taxon>
        <taxon>Coriobacteriia</taxon>
        <taxon>Coriobacteriales</taxon>
        <taxon>Coriobacteriaceae</taxon>
        <taxon>Enorma</taxon>
    </lineage>
</organism>
<dbReference type="AlphaFoldDB" id="A0A921LTL6"/>
<dbReference type="EMBL" id="DYUZ01000029">
    <property type="protein sequence ID" value="HJG37501.1"/>
    <property type="molecule type" value="Genomic_DNA"/>
</dbReference>
<dbReference type="InterPro" id="IPR048254">
    <property type="entry name" value="CDP_ALCOHOL_P_TRANSF_CS"/>
</dbReference>
<name>A0A921LTL6_9ACTN</name>
<dbReference type="RefSeq" id="WP_273190350.1">
    <property type="nucleotide sequence ID" value="NZ_DYUZ01000029.1"/>
</dbReference>
<evidence type="ECO:0000313" key="15">
    <source>
        <dbReference type="Proteomes" id="UP000753256"/>
    </source>
</evidence>